<dbReference type="Proteomes" id="UP000253303">
    <property type="component" value="Unassembled WGS sequence"/>
</dbReference>
<dbReference type="EMBL" id="QMEY01000009">
    <property type="protein sequence ID" value="RBQ18025.1"/>
    <property type="molecule type" value="Genomic_DNA"/>
</dbReference>
<sequence>MALATLPLDDFTIKLCIMLAGSGWDRWRLDEVWRVNRLGGRADTSLPQQIFQNFENMLTVRGREMVALLHSDLPAVSGFCVPFALFYIPDDEDGPDVASLQDLQIRDPAWSFADTVRKGDFDEVWRQACLPVQKSLGVPMLTGLHADDEWHHAAWRIDDRLLVLAQAEDFNSTVFTTRRPSGWSISRRTPAFPLVTTCTTFSSPRPWDEAGRTGP</sequence>
<keyword evidence="2" id="KW-1185">Reference proteome</keyword>
<evidence type="ECO:0000313" key="2">
    <source>
        <dbReference type="Proteomes" id="UP000253303"/>
    </source>
</evidence>
<dbReference type="AlphaFoldDB" id="A0A366LVP9"/>
<protein>
    <submittedName>
        <fullName evidence="1">Uncharacterized protein</fullName>
    </submittedName>
</protein>
<gene>
    <name evidence="1" type="ORF">DP939_21885</name>
</gene>
<organism evidence="1 2">
    <name type="scientific">Spongiactinospora rosea</name>
    <dbReference type="NCBI Taxonomy" id="2248750"/>
    <lineage>
        <taxon>Bacteria</taxon>
        <taxon>Bacillati</taxon>
        <taxon>Actinomycetota</taxon>
        <taxon>Actinomycetes</taxon>
        <taxon>Streptosporangiales</taxon>
        <taxon>Streptosporangiaceae</taxon>
        <taxon>Spongiactinospora</taxon>
    </lineage>
</organism>
<comment type="caution">
    <text evidence="1">The sequence shown here is derived from an EMBL/GenBank/DDBJ whole genome shotgun (WGS) entry which is preliminary data.</text>
</comment>
<proteinExistence type="predicted"/>
<reference evidence="1 2" key="1">
    <citation type="submission" date="2018-06" db="EMBL/GenBank/DDBJ databases">
        <title>Sphaerisporangium craniellae sp. nov., isolated from a marine sponge in the South China Sea.</title>
        <authorList>
            <person name="Li L."/>
        </authorList>
    </citation>
    <scope>NUCLEOTIDE SEQUENCE [LARGE SCALE GENOMIC DNA]</scope>
    <source>
        <strain evidence="1 2">LHW63015</strain>
    </source>
</reference>
<dbReference type="RefSeq" id="WP_113982625.1">
    <property type="nucleotide sequence ID" value="NZ_QMEY01000009.1"/>
</dbReference>
<name>A0A366LVP9_9ACTN</name>
<evidence type="ECO:0000313" key="1">
    <source>
        <dbReference type="EMBL" id="RBQ18025.1"/>
    </source>
</evidence>
<dbReference type="OrthoDB" id="3522501at2"/>
<accession>A0A366LVP9</accession>